<gene>
    <name evidence="2" type="ORF">IV203_029604</name>
</gene>
<name>A0A9K3LQX2_9STRA</name>
<dbReference type="AlphaFoldDB" id="A0A9K3LQX2"/>
<dbReference type="EMBL" id="JAGRRH010000007">
    <property type="protein sequence ID" value="KAG7366934.1"/>
    <property type="molecule type" value="Genomic_DNA"/>
</dbReference>
<evidence type="ECO:0000256" key="1">
    <source>
        <dbReference type="SAM" id="MobiDB-lite"/>
    </source>
</evidence>
<accession>A0A9K3LQX2</accession>
<protein>
    <submittedName>
        <fullName evidence="2">Uncharacterized protein</fullName>
    </submittedName>
</protein>
<proteinExistence type="predicted"/>
<dbReference type="Proteomes" id="UP000693970">
    <property type="component" value="Unassembled WGS sequence"/>
</dbReference>
<comment type="caution">
    <text evidence="2">The sequence shown here is derived from an EMBL/GenBank/DDBJ whole genome shotgun (WGS) entry which is preliminary data.</text>
</comment>
<organism evidence="2 3">
    <name type="scientific">Nitzschia inconspicua</name>
    <dbReference type="NCBI Taxonomy" id="303405"/>
    <lineage>
        <taxon>Eukaryota</taxon>
        <taxon>Sar</taxon>
        <taxon>Stramenopiles</taxon>
        <taxon>Ochrophyta</taxon>
        <taxon>Bacillariophyta</taxon>
        <taxon>Bacillariophyceae</taxon>
        <taxon>Bacillariophycidae</taxon>
        <taxon>Bacillariales</taxon>
        <taxon>Bacillariaceae</taxon>
        <taxon>Nitzschia</taxon>
    </lineage>
</organism>
<reference evidence="2" key="2">
    <citation type="submission" date="2021-04" db="EMBL/GenBank/DDBJ databases">
        <authorList>
            <person name="Podell S."/>
        </authorList>
    </citation>
    <scope>NUCLEOTIDE SEQUENCE</scope>
    <source>
        <strain evidence="2">Hildebrandi</strain>
    </source>
</reference>
<feature type="compositionally biased region" description="Basic and acidic residues" evidence="1">
    <location>
        <begin position="96"/>
        <end position="108"/>
    </location>
</feature>
<keyword evidence="3" id="KW-1185">Reference proteome</keyword>
<reference evidence="2" key="1">
    <citation type="journal article" date="2021" name="Sci. Rep.">
        <title>Diploid genomic architecture of Nitzschia inconspicua, an elite biomass production diatom.</title>
        <authorList>
            <person name="Oliver A."/>
            <person name="Podell S."/>
            <person name="Pinowska A."/>
            <person name="Traller J.C."/>
            <person name="Smith S.R."/>
            <person name="McClure R."/>
            <person name="Beliaev A."/>
            <person name="Bohutskyi P."/>
            <person name="Hill E.A."/>
            <person name="Rabines A."/>
            <person name="Zheng H."/>
            <person name="Allen L.Z."/>
            <person name="Kuo A."/>
            <person name="Grigoriev I.V."/>
            <person name="Allen A.E."/>
            <person name="Hazlebeck D."/>
            <person name="Allen E.E."/>
        </authorList>
    </citation>
    <scope>NUCLEOTIDE SEQUENCE</scope>
    <source>
        <strain evidence="2">Hildebrandi</strain>
    </source>
</reference>
<evidence type="ECO:0000313" key="2">
    <source>
        <dbReference type="EMBL" id="KAG7366934.1"/>
    </source>
</evidence>
<feature type="region of interest" description="Disordered" evidence="1">
    <location>
        <begin position="96"/>
        <end position="116"/>
    </location>
</feature>
<sequence>MNSSESVISPVFGESKRSLADVSLIVDKSQKVLVSDNYETTIFADHSELSPFSLNSTLKGSKTTCSPKSAYFLVKLPLKLAESQYLRSIKLERSYKSRMDQPPEELNHRSTMAIRA</sequence>
<evidence type="ECO:0000313" key="3">
    <source>
        <dbReference type="Proteomes" id="UP000693970"/>
    </source>
</evidence>